<organism evidence="5 6">
    <name type="scientific">Lactuca virosa</name>
    <dbReference type="NCBI Taxonomy" id="75947"/>
    <lineage>
        <taxon>Eukaryota</taxon>
        <taxon>Viridiplantae</taxon>
        <taxon>Streptophyta</taxon>
        <taxon>Embryophyta</taxon>
        <taxon>Tracheophyta</taxon>
        <taxon>Spermatophyta</taxon>
        <taxon>Magnoliopsida</taxon>
        <taxon>eudicotyledons</taxon>
        <taxon>Gunneridae</taxon>
        <taxon>Pentapetalae</taxon>
        <taxon>asterids</taxon>
        <taxon>campanulids</taxon>
        <taxon>Asterales</taxon>
        <taxon>Asteraceae</taxon>
        <taxon>Cichorioideae</taxon>
        <taxon>Cichorieae</taxon>
        <taxon>Lactucinae</taxon>
        <taxon>Lactuca</taxon>
    </lineage>
</organism>
<evidence type="ECO:0000256" key="3">
    <source>
        <dbReference type="ARBA" id="ARBA00022946"/>
    </source>
</evidence>
<protein>
    <recommendedName>
        <fullName evidence="4">Plastid lipid-associated protein/fibrillin conserved domain-containing protein</fullName>
    </recommendedName>
</protein>
<evidence type="ECO:0000259" key="4">
    <source>
        <dbReference type="Pfam" id="PF04755"/>
    </source>
</evidence>
<dbReference type="PANTHER" id="PTHR31906">
    <property type="entry name" value="PLASTID-LIPID-ASSOCIATED PROTEIN 4, CHLOROPLASTIC-RELATED"/>
    <property type="match status" value="1"/>
</dbReference>
<dbReference type="Pfam" id="PF04755">
    <property type="entry name" value="PAP_fibrillin"/>
    <property type="match status" value="1"/>
</dbReference>
<evidence type="ECO:0000313" key="6">
    <source>
        <dbReference type="Proteomes" id="UP001157418"/>
    </source>
</evidence>
<dbReference type="Proteomes" id="UP001157418">
    <property type="component" value="Unassembled WGS sequence"/>
</dbReference>
<keyword evidence="2" id="KW-0934">Plastid</keyword>
<dbReference type="InterPro" id="IPR006843">
    <property type="entry name" value="PAP/fibrillin_dom"/>
</dbReference>
<gene>
    <name evidence="5" type="ORF">LVIROSA_LOCUS38776</name>
</gene>
<name>A0AAU9PT14_9ASTR</name>
<dbReference type="AlphaFoldDB" id="A0AAU9PT14"/>
<sequence>MDHYLGLFQGVLFVIFAPSPHLLSANLGHLFPSATSAHLFPPATLGSPHLTEDCNDCSTLQALSTIKVCFGLQALPYLYLDTSQQQSSTYSADRCSPHLQLLAFPCPTLSLYYLKPLEFSPCTLHFLSYYHFWQWRTTPLLKVDKICQQISNTTLTIDNSITFSTPFSTFTSTASANFEVRSPSRIQVQFKEGSFQPPKIKSNVSLPESVEIFGQNINLSVVQQSLNPLQEAVASLAGAISGQAPLKIQIPGERTKSWLLTTYLDKDLRISRGNWVLIVIVRWCMLLILLKCVTPLEQLGKANAQVITCHPCPVDSSPVHQVSNQ</sequence>
<dbReference type="EMBL" id="CAKMRJ010005745">
    <property type="protein sequence ID" value="CAH1453536.1"/>
    <property type="molecule type" value="Genomic_DNA"/>
</dbReference>
<keyword evidence="6" id="KW-1185">Reference proteome</keyword>
<evidence type="ECO:0000256" key="1">
    <source>
        <dbReference type="ARBA" id="ARBA00004474"/>
    </source>
</evidence>
<accession>A0AAU9PT14</accession>
<feature type="domain" description="Plastid lipid-associated protein/fibrillin conserved" evidence="4">
    <location>
        <begin position="136"/>
        <end position="276"/>
    </location>
</feature>
<reference evidence="5 6" key="1">
    <citation type="submission" date="2022-01" db="EMBL/GenBank/DDBJ databases">
        <authorList>
            <person name="Xiong W."/>
            <person name="Schranz E."/>
        </authorList>
    </citation>
    <scope>NUCLEOTIDE SEQUENCE [LARGE SCALE GENOMIC DNA]</scope>
</reference>
<dbReference type="GO" id="GO:0009536">
    <property type="term" value="C:plastid"/>
    <property type="evidence" value="ECO:0007669"/>
    <property type="project" value="UniProtKB-SubCell"/>
</dbReference>
<evidence type="ECO:0000313" key="5">
    <source>
        <dbReference type="EMBL" id="CAH1453536.1"/>
    </source>
</evidence>
<comment type="subcellular location">
    <subcellularLocation>
        <location evidence="1">Plastid</location>
    </subcellularLocation>
</comment>
<evidence type="ECO:0000256" key="2">
    <source>
        <dbReference type="ARBA" id="ARBA00022640"/>
    </source>
</evidence>
<proteinExistence type="predicted"/>
<comment type="caution">
    <text evidence="5">The sequence shown here is derived from an EMBL/GenBank/DDBJ whole genome shotgun (WGS) entry which is preliminary data.</text>
</comment>
<keyword evidence="3" id="KW-0809">Transit peptide</keyword>
<dbReference type="InterPro" id="IPR039633">
    <property type="entry name" value="PAP"/>
</dbReference>